<feature type="transmembrane region" description="Helical" evidence="1">
    <location>
        <begin position="338"/>
        <end position="359"/>
    </location>
</feature>
<protein>
    <recommendedName>
        <fullName evidence="4">O-antigen ligase like membrane protein</fullName>
    </recommendedName>
</protein>
<keyword evidence="1" id="KW-0812">Transmembrane</keyword>
<feature type="transmembrane region" description="Helical" evidence="1">
    <location>
        <begin position="250"/>
        <end position="268"/>
    </location>
</feature>
<feature type="transmembrane region" description="Helical" evidence="1">
    <location>
        <begin position="12"/>
        <end position="32"/>
    </location>
</feature>
<reference evidence="3" key="1">
    <citation type="submission" date="2016-11" db="EMBL/GenBank/DDBJ databases">
        <authorList>
            <person name="Varghese N."/>
            <person name="Submissions S."/>
        </authorList>
    </citation>
    <scope>NUCLEOTIDE SEQUENCE [LARGE SCALE GENOMIC DNA]</scope>
    <source>
        <strain evidence="3">DSM 26349</strain>
    </source>
</reference>
<dbReference type="STRING" id="797419.SAMN05216556_109107"/>
<feature type="transmembrane region" description="Helical" evidence="1">
    <location>
        <begin position="119"/>
        <end position="143"/>
    </location>
</feature>
<evidence type="ECO:0000256" key="1">
    <source>
        <dbReference type="SAM" id="Phobius"/>
    </source>
</evidence>
<feature type="transmembrane region" description="Helical" evidence="1">
    <location>
        <begin position="216"/>
        <end position="238"/>
    </location>
</feature>
<sequence length="410" mass="47144">MTIESRIEKLASNVGVIALFVSLNPFLMWIIWPGYINIPVFIAVLGVTVILMIMKSLELTGLKLVFSFFAFFLLLQLGTPLFSGRGYELGKIITFLSLICILSFNANILLNIFLKFRKLIIFFCWISLAVFFLTLIGVNLPYHKIPGFTIVMTNSHDGSFYKLYGLVVSSTNTVYEMGGLTIARICGPFLEPGHFSIYIGILLIFEKIVLNKVSKVLIITGALTFSPTFLIFLVFAWLYEMLYLKKYTYIFKYFLFLLIPVSIMFFLLDDIKDEIVYLFIGRNFEASGLSLFEVLDDRAGKTALHFYNNFKETPSVWYGKGLEYMANLGVLSDWRGMVFKYGIIGFGFSLLMTICIPFFSDKKLERLIISLIILIIYLHRSWMFENSFLYLFLIIGLISKNIYLKRQTNV</sequence>
<keyword evidence="1" id="KW-0472">Membrane</keyword>
<feature type="transmembrane region" description="Helical" evidence="1">
    <location>
        <begin position="366"/>
        <end position="382"/>
    </location>
</feature>
<gene>
    <name evidence="2" type="ORF">SAMN04487908_1089</name>
</gene>
<dbReference type="OrthoDB" id="1098052at2"/>
<dbReference type="EMBL" id="FQYV01000008">
    <property type="protein sequence ID" value="SHI99228.1"/>
    <property type="molecule type" value="Genomic_DNA"/>
</dbReference>
<name>A0A1M6FN91_9FLAO</name>
<keyword evidence="3" id="KW-1185">Reference proteome</keyword>
<feature type="transmembrane region" description="Helical" evidence="1">
    <location>
        <begin position="388"/>
        <end position="404"/>
    </location>
</feature>
<dbReference type="RefSeq" id="WP_073216894.1">
    <property type="nucleotide sequence ID" value="NZ_FNNS01000009.1"/>
</dbReference>
<accession>A0A1M6FN91</accession>
<feature type="transmembrane region" description="Helical" evidence="1">
    <location>
        <begin position="64"/>
        <end position="83"/>
    </location>
</feature>
<evidence type="ECO:0000313" key="2">
    <source>
        <dbReference type="EMBL" id="SHI99228.1"/>
    </source>
</evidence>
<keyword evidence="1" id="KW-1133">Transmembrane helix</keyword>
<evidence type="ECO:0008006" key="4">
    <source>
        <dbReference type="Google" id="ProtNLM"/>
    </source>
</evidence>
<evidence type="ECO:0000313" key="3">
    <source>
        <dbReference type="Proteomes" id="UP000184172"/>
    </source>
</evidence>
<feature type="transmembrane region" description="Helical" evidence="1">
    <location>
        <begin position="89"/>
        <end position="112"/>
    </location>
</feature>
<proteinExistence type="predicted"/>
<organism evidence="2 3">
    <name type="scientific">Aequorivita viscosa</name>
    <dbReference type="NCBI Taxonomy" id="797419"/>
    <lineage>
        <taxon>Bacteria</taxon>
        <taxon>Pseudomonadati</taxon>
        <taxon>Bacteroidota</taxon>
        <taxon>Flavobacteriia</taxon>
        <taxon>Flavobacteriales</taxon>
        <taxon>Flavobacteriaceae</taxon>
        <taxon>Aequorivita</taxon>
    </lineage>
</organism>
<dbReference type="Proteomes" id="UP000184172">
    <property type="component" value="Unassembled WGS sequence"/>
</dbReference>
<dbReference type="AlphaFoldDB" id="A0A1M6FN91"/>
<feature type="transmembrane region" description="Helical" evidence="1">
    <location>
        <begin position="38"/>
        <end position="57"/>
    </location>
</feature>